<keyword evidence="1" id="KW-0472">Membrane</keyword>
<dbReference type="Proteomes" id="UP000628736">
    <property type="component" value="Unassembled WGS sequence"/>
</dbReference>
<evidence type="ECO:0000256" key="1">
    <source>
        <dbReference type="SAM" id="Phobius"/>
    </source>
</evidence>
<protein>
    <submittedName>
        <fullName evidence="2">DUF2812 domain-containing protein</fullName>
    </submittedName>
</protein>
<reference evidence="2" key="1">
    <citation type="submission" date="2020-08" db="EMBL/GenBank/DDBJ databases">
        <title>Genome public.</title>
        <authorList>
            <person name="Liu C."/>
            <person name="Sun Q."/>
        </authorList>
    </citation>
    <scope>NUCLEOTIDE SEQUENCE</scope>
    <source>
        <strain evidence="2">NSJ-23</strain>
    </source>
</reference>
<dbReference type="RefSeq" id="WP_186852634.1">
    <property type="nucleotide sequence ID" value="NZ_JACOPO010000003.1"/>
</dbReference>
<evidence type="ECO:0000313" key="2">
    <source>
        <dbReference type="EMBL" id="MBC5722555.1"/>
    </source>
</evidence>
<accession>A0A8J6M327</accession>
<sequence>MKQREKLVRKIIPVEIYDMAGLERWLADMAARGLHLVKLSSETARFRRGEPTPGVRFGLEIAGFYGIDPERNAAYGEAGWTYVTTLSNLYYVYRTERADAPPLHTDPVTQSETLTPLIRRIRRRRFLLVLWLLFCFRKTLVKIATQPWMLGQYVVLETEIFLTLMILLAGWAILSLLPQTNMMKRWKRMRRQLADGVPLKEGRRNRVPWVVTSWCAAALLLALPILVGVVSAQSVHKLSGPEEWTFPHVTLEQAFHGEADITLDTPQMMTRYNTRTASLLCPEQYDWWSSGEVRSDGYSGNAIVAVDFYRTRTDWAAEWLFSSLRTEEAHEPEQFRKNQEQFIHPTVLTVHQPLQAVALPGLDSLEYTILQYDDDPLNHIYLGRRGNQVFRLLCRGVPDQAECLELFLAQLDP</sequence>
<feature type="transmembrane region" description="Helical" evidence="1">
    <location>
        <begin position="126"/>
        <end position="148"/>
    </location>
</feature>
<evidence type="ECO:0000313" key="3">
    <source>
        <dbReference type="Proteomes" id="UP000628736"/>
    </source>
</evidence>
<organism evidence="2 3">
    <name type="scientific">Flintibacter hominis</name>
    <dbReference type="NCBI Taxonomy" id="2763048"/>
    <lineage>
        <taxon>Bacteria</taxon>
        <taxon>Bacillati</taxon>
        <taxon>Bacillota</taxon>
        <taxon>Clostridia</taxon>
        <taxon>Eubacteriales</taxon>
        <taxon>Flintibacter</taxon>
    </lineage>
</organism>
<gene>
    <name evidence="2" type="ORF">H8S11_06995</name>
</gene>
<name>A0A8J6M327_9FIRM</name>
<keyword evidence="1" id="KW-1133">Transmembrane helix</keyword>
<feature type="transmembrane region" description="Helical" evidence="1">
    <location>
        <begin position="160"/>
        <end position="180"/>
    </location>
</feature>
<keyword evidence="1" id="KW-0812">Transmembrane</keyword>
<proteinExistence type="predicted"/>
<comment type="caution">
    <text evidence="2">The sequence shown here is derived from an EMBL/GenBank/DDBJ whole genome shotgun (WGS) entry which is preliminary data.</text>
</comment>
<dbReference type="AlphaFoldDB" id="A0A8J6M327"/>
<dbReference type="Pfam" id="PF11193">
    <property type="entry name" value="DUF2812"/>
    <property type="match status" value="1"/>
</dbReference>
<keyword evidence="3" id="KW-1185">Reference proteome</keyword>
<dbReference type="InterPro" id="IPR021359">
    <property type="entry name" value="DUF2812"/>
</dbReference>
<dbReference type="EMBL" id="JACOPO010000003">
    <property type="protein sequence ID" value="MBC5722555.1"/>
    <property type="molecule type" value="Genomic_DNA"/>
</dbReference>
<feature type="transmembrane region" description="Helical" evidence="1">
    <location>
        <begin position="209"/>
        <end position="230"/>
    </location>
</feature>